<dbReference type="PANTHER" id="PTHR42921">
    <property type="entry name" value="ACETOACETYL-COA SYNTHETASE"/>
    <property type="match status" value="1"/>
</dbReference>
<dbReference type="EMBL" id="BMAW01066493">
    <property type="protein sequence ID" value="GFT55234.1"/>
    <property type="molecule type" value="Genomic_DNA"/>
</dbReference>
<dbReference type="SUPFAM" id="SSF56801">
    <property type="entry name" value="Acetyl-CoA synthetase-like"/>
    <property type="match status" value="1"/>
</dbReference>
<dbReference type="PANTHER" id="PTHR42921:SF1">
    <property type="entry name" value="ACETOACETYL-COA SYNTHETASE"/>
    <property type="match status" value="1"/>
</dbReference>
<accession>A0A8X6TTR5</accession>
<dbReference type="Gene3D" id="3.30.300.30">
    <property type="match status" value="1"/>
</dbReference>
<protein>
    <submittedName>
        <fullName evidence="1">Acetoacetyl-CoA synthetase</fullName>
    </submittedName>
</protein>
<name>A0A8X6TTR5_NEPPI</name>
<evidence type="ECO:0000313" key="2">
    <source>
        <dbReference type="Proteomes" id="UP000887013"/>
    </source>
</evidence>
<dbReference type="InterPro" id="IPR045851">
    <property type="entry name" value="AMP-bd_C_sf"/>
</dbReference>
<sequence>MDEASIKKMRNRAKSDLTSIVNSFSEHLRKSVLLSRMERLDNVFKDFDHYDAMLPEEQWEIEEFEERYFAIKGKYQGAIDALNNSSIVKSSFKTSEICIINELTQRETELIPCNTVQGEDFSFKPTATGHNCAVLLDSGSAATSVSESLVNKQHIERTNACISVKGLGSSESAVTPKYGSDKKYLQIDAFILNKVMSNLSTEQVDVNDLNYLDSTKLADVKFSIPKKIDLANYFFSSLSSEQIIKSFKDPIAQNTVFGWAVMGEMNIKGNASHQFNSYQISLSCDNSIVYPHASSPASRDNSNVVDNNINCTSNDETLIRRPARALDSKNENSRGIEPAPISSPKCALWYQNPKVIGLSSSHEKTDMPAQQNFSEGVSTSSCLLYSSGAYASCSNTSIGDAPFRLCLRFTIFGIKLTVSTTSVAASRNGGVFAMGDCGMIHPVTKNWIICCRSDEALNPKGCRFGPSEIYNVVETLPEIQDCLCVPQYGKDTDERAVLFLKVRDGYSYNQDLISRVKKTIEKDCSYQHVPEIVLEVKDIPYNLSGKRTESVVKKIINKLPYSVDTIRNPEALQYYYDIPELQGF</sequence>
<dbReference type="Proteomes" id="UP000887013">
    <property type="component" value="Unassembled WGS sequence"/>
</dbReference>
<comment type="caution">
    <text evidence="1">The sequence shown here is derived from an EMBL/GenBank/DDBJ whole genome shotgun (WGS) entry which is preliminary data.</text>
</comment>
<dbReference type="AlphaFoldDB" id="A0A8X6TTR5"/>
<keyword evidence="2" id="KW-1185">Reference proteome</keyword>
<gene>
    <name evidence="1" type="primary">AACS</name>
    <name evidence="1" type="ORF">NPIL_103311</name>
</gene>
<organism evidence="1 2">
    <name type="scientific">Nephila pilipes</name>
    <name type="common">Giant wood spider</name>
    <name type="synonym">Nephila maculata</name>
    <dbReference type="NCBI Taxonomy" id="299642"/>
    <lineage>
        <taxon>Eukaryota</taxon>
        <taxon>Metazoa</taxon>
        <taxon>Ecdysozoa</taxon>
        <taxon>Arthropoda</taxon>
        <taxon>Chelicerata</taxon>
        <taxon>Arachnida</taxon>
        <taxon>Araneae</taxon>
        <taxon>Araneomorphae</taxon>
        <taxon>Entelegynae</taxon>
        <taxon>Araneoidea</taxon>
        <taxon>Nephilidae</taxon>
        <taxon>Nephila</taxon>
    </lineage>
</organism>
<reference evidence="1" key="1">
    <citation type="submission" date="2020-08" db="EMBL/GenBank/DDBJ databases">
        <title>Multicomponent nature underlies the extraordinary mechanical properties of spider dragline silk.</title>
        <authorList>
            <person name="Kono N."/>
            <person name="Nakamura H."/>
            <person name="Mori M."/>
            <person name="Yoshida Y."/>
            <person name="Ohtoshi R."/>
            <person name="Malay A.D."/>
            <person name="Moran D.A.P."/>
            <person name="Tomita M."/>
            <person name="Numata K."/>
            <person name="Arakawa K."/>
        </authorList>
    </citation>
    <scope>NUCLEOTIDE SEQUENCE</scope>
</reference>
<dbReference type="GO" id="GO:0030729">
    <property type="term" value="F:acetoacetate-CoA ligase activity"/>
    <property type="evidence" value="ECO:0007669"/>
    <property type="project" value="TreeGrafter"/>
</dbReference>
<dbReference type="OrthoDB" id="6431140at2759"/>
<evidence type="ECO:0000313" key="1">
    <source>
        <dbReference type="EMBL" id="GFT55234.1"/>
    </source>
</evidence>
<proteinExistence type="predicted"/>